<dbReference type="EMBL" id="FXAK01000002">
    <property type="protein sequence ID" value="SMF36194.1"/>
    <property type="molecule type" value="Genomic_DNA"/>
</dbReference>
<reference evidence="3 4" key="1">
    <citation type="submission" date="2017-04" db="EMBL/GenBank/DDBJ databases">
        <authorList>
            <person name="Afonso C.L."/>
            <person name="Miller P.J."/>
            <person name="Scott M.A."/>
            <person name="Spackman E."/>
            <person name="Goraichik I."/>
            <person name="Dimitrov K.M."/>
            <person name="Suarez D.L."/>
            <person name="Swayne D.E."/>
        </authorList>
    </citation>
    <scope>NUCLEOTIDE SEQUENCE [LARGE SCALE GENOMIC DNA]</scope>
    <source>
        <strain evidence="3 4">A2P</strain>
    </source>
</reference>
<dbReference type="InterPro" id="IPR002347">
    <property type="entry name" value="SDR_fam"/>
</dbReference>
<gene>
    <name evidence="3" type="ORF">SAMN02982917_1849</name>
</gene>
<dbReference type="Pfam" id="PF13561">
    <property type="entry name" value="adh_short_C2"/>
    <property type="match status" value="1"/>
</dbReference>
<keyword evidence="2" id="KW-0560">Oxidoreductase</keyword>
<dbReference type="PRINTS" id="PR00081">
    <property type="entry name" value="GDHRDH"/>
</dbReference>
<comment type="similarity">
    <text evidence="1">Belongs to the short-chain dehydrogenases/reductases (SDR) family.</text>
</comment>
<dbReference type="FunFam" id="3.40.50.720:FF:000084">
    <property type="entry name" value="Short-chain dehydrogenase reductase"/>
    <property type="match status" value="1"/>
</dbReference>
<dbReference type="AlphaFoldDB" id="A0A1X7ELW4"/>
<dbReference type="PANTHER" id="PTHR43639:SF1">
    <property type="entry name" value="SHORT-CHAIN DEHYDROGENASE_REDUCTASE FAMILY PROTEIN"/>
    <property type="match status" value="1"/>
</dbReference>
<dbReference type="Proteomes" id="UP000192936">
    <property type="component" value="Unassembled WGS sequence"/>
</dbReference>
<organism evidence="3 4">
    <name type="scientific">Azospirillum oryzae</name>
    <dbReference type="NCBI Taxonomy" id="286727"/>
    <lineage>
        <taxon>Bacteria</taxon>
        <taxon>Pseudomonadati</taxon>
        <taxon>Pseudomonadota</taxon>
        <taxon>Alphaproteobacteria</taxon>
        <taxon>Rhodospirillales</taxon>
        <taxon>Azospirillaceae</taxon>
        <taxon>Azospirillum</taxon>
    </lineage>
</organism>
<dbReference type="Gene3D" id="3.40.50.720">
    <property type="entry name" value="NAD(P)-binding Rossmann-like Domain"/>
    <property type="match status" value="1"/>
</dbReference>
<evidence type="ECO:0000313" key="3">
    <source>
        <dbReference type="EMBL" id="SMF36194.1"/>
    </source>
</evidence>
<accession>A0A1X7ELW4</accession>
<protein>
    <submittedName>
        <fullName evidence="3">NAD(P)-dependent dehydrogenase, short-chain alcohol dehydrogenase family</fullName>
    </submittedName>
</protein>
<dbReference type="InterPro" id="IPR036291">
    <property type="entry name" value="NAD(P)-bd_dom_sf"/>
</dbReference>
<dbReference type="CDD" id="cd05233">
    <property type="entry name" value="SDR_c"/>
    <property type="match status" value="1"/>
</dbReference>
<evidence type="ECO:0000256" key="1">
    <source>
        <dbReference type="ARBA" id="ARBA00006484"/>
    </source>
</evidence>
<dbReference type="RefSeq" id="WP_208621158.1">
    <property type="nucleotide sequence ID" value="NZ_FXAK01000002.1"/>
</dbReference>
<dbReference type="SUPFAM" id="SSF51735">
    <property type="entry name" value="NAD(P)-binding Rossmann-fold domains"/>
    <property type="match status" value="1"/>
</dbReference>
<dbReference type="STRING" id="286727.SAMN02982917_1849"/>
<dbReference type="GO" id="GO:0016491">
    <property type="term" value="F:oxidoreductase activity"/>
    <property type="evidence" value="ECO:0007669"/>
    <property type="project" value="UniProtKB-KW"/>
</dbReference>
<dbReference type="PANTHER" id="PTHR43639">
    <property type="entry name" value="OXIDOREDUCTASE, SHORT-CHAIN DEHYDROGENASE/REDUCTASE FAMILY (AFU_ORTHOLOGUE AFUA_5G02870)"/>
    <property type="match status" value="1"/>
</dbReference>
<sequence>MAETMRQSGGSLLNGKVALVTGAGGGIGRGVARRLVREGAVVVVAEIDEASGARTAGELRAELGGDAVFIRTDVTRKEDVLAAVQTAVDRFGGLDVLVNNAFAPTPEVLFEQKTDEMLQSCLNSGIWAAWWAMRAALPHFKARGGGQVVNFYSIDAQVGAWMHADYNIVKSALLGLTRSAAAEWGRFNIRVNAIAPTAAGAVFERMCREIPGFREASAARKPLGRPGDPEDDIGPVVVFLASEMSRYVTGELINVDGGLHLPGYQSRPGNLAELEQQQR</sequence>
<evidence type="ECO:0000313" key="4">
    <source>
        <dbReference type="Proteomes" id="UP000192936"/>
    </source>
</evidence>
<proteinExistence type="inferred from homology"/>
<dbReference type="PRINTS" id="PR00080">
    <property type="entry name" value="SDRFAMILY"/>
</dbReference>
<name>A0A1X7ELW4_9PROT</name>
<evidence type="ECO:0000256" key="2">
    <source>
        <dbReference type="ARBA" id="ARBA00023002"/>
    </source>
</evidence>